<evidence type="ECO:0000256" key="1">
    <source>
        <dbReference type="PIRNR" id="PIRNR037226"/>
    </source>
</evidence>
<dbReference type="FunFam" id="3.30.70.360:FF:000004">
    <property type="entry name" value="Peptidase M20 domain-containing protein 2"/>
    <property type="match status" value="1"/>
</dbReference>
<dbReference type="InterPro" id="IPR017144">
    <property type="entry name" value="Xaa-Arg_dipeptidase"/>
</dbReference>
<dbReference type="Gene3D" id="3.30.70.360">
    <property type="match status" value="1"/>
</dbReference>
<reference evidence="3" key="2">
    <citation type="submission" date="2017-05" db="UniProtKB">
        <authorList>
            <consortium name="EnsemblMetazoa"/>
        </authorList>
    </citation>
    <scope>IDENTIFICATION</scope>
</reference>
<gene>
    <name evidence="3" type="primary">100634142</name>
</gene>
<proteinExistence type="inferred from homology"/>
<organism evidence="3">
    <name type="scientific">Amphimedon queenslandica</name>
    <name type="common">Sponge</name>
    <dbReference type="NCBI Taxonomy" id="400682"/>
    <lineage>
        <taxon>Eukaryota</taxon>
        <taxon>Metazoa</taxon>
        <taxon>Porifera</taxon>
        <taxon>Demospongiae</taxon>
        <taxon>Heteroscleromorpha</taxon>
        <taxon>Haplosclerida</taxon>
        <taxon>Niphatidae</taxon>
        <taxon>Amphimedon</taxon>
    </lineage>
</organism>
<dbReference type="InterPro" id="IPR052030">
    <property type="entry name" value="Peptidase_M20/M20A_hydrolases"/>
</dbReference>
<feature type="domain" description="Peptidase M20 dimerisation" evidence="2">
    <location>
        <begin position="186"/>
        <end position="280"/>
    </location>
</feature>
<comment type="similarity">
    <text evidence="1">Belongs to the peptidase M20A family.</text>
</comment>
<dbReference type="eggNOG" id="ENOG502QQPD">
    <property type="taxonomic scope" value="Eukaryota"/>
</dbReference>
<dbReference type="Proteomes" id="UP000007879">
    <property type="component" value="Unassembled WGS sequence"/>
</dbReference>
<evidence type="ECO:0000259" key="2">
    <source>
        <dbReference type="Pfam" id="PF07687"/>
    </source>
</evidence>
<dbReference type="Pfam" id="PF01546">
    <property type="entry name" value="Peptidase_M20"/>
    <property type="match status" value="1"/>
</dbReference>
<dbReference type="InterPro" id="IPR017439">
    <property type="entry name" value="Amidohydrolase"/>
</dbReference>
<dbReference type="InterPro" id="IPR011650">
    <property type="entry name" value="Peptidase_M20_dimer"/>
</dbReference>
<dbReference type="NCBIfam" id="TIGR01891">
    <property type="entry name" value="amidohydrolases"/>
    <property type="match status" value="1"/>
</dbReference>
<evidence type="ECO:0000313" key="4">
    <source>
        <dbReference type="Proteomes" id="UP000007879"/>
    </source>
</evidence>
<dbReference type="SUPFAM" id="SSF55031">
    <property type="entry name" value="Bacterial exopeptidase dimerisation domain"/>
    <property type="match status" value="1"/>
</dbReference>
<dbReference type="InterPro" id="IPR002933">
    <property type="entry name" value="Peptidase_M20"/>
</dbReference>
<dbReference type="CDD" id="cd05672">
    <property type="entry name" value="M20_ACY1L2-like"/>
    <property type="match status" value="1"/>
</dbReference>
<dbReference type="GO" id="GO:0016805">
    <property type="term" value="F:dipeptidase activity"/>
    <property type="evidence" value="ECO:0007669"/>
    <property type="project" value="InterPro"/>
</dbReference>
<protein>
    <recommendedName>
        <fullName evidence="1">Peptidase M20 domain-containing protein 2</fullName>
    </recommendedName>
</protein>
<dbReference type="SUPFAM" id="SSF53187">
    <property type="entry name" value="Zn-dependent exopeptidases"/>
    <property type="match status" value="1"/>
</dbReference>
<dbReference type="Pfam" id="PF07687">
    <property type="entry name" value="M20_dimer"/>
    <property type="match status" value="1"/>
</dbReference>
<dbReference type="PANTHER" id="PTHR30575">
    <property type="entry name" value="PEPTIDASE M20"/>
    <property type="match status" value="1"/>
</dbReference>
<dbReference type="InParanoid" id="A0A1X7V8A3"/>
<accession>A0A1X7V8A3</accession>
<dbReference type="EnsemblMetazoa" id="Aqu2.1.36530_001">
    <property type="protein sequence ID" value="Aqu2.1.36530_001"/>
    <property type="gene ID" value="Aqu2.1.36530"/>
</dbReference>
<dbReference type="AlphaFoldDB" id="A0A1X7V8A3"/>
<dbReference type="InterPro" id="IPR036264">
    <property type="entry name" value="Bact_exopeptidase_dim_dom"/>
</dbReference>
<keyword evidence="4" id="KW-1185">Reference proteome</keyword>
<sequence length="411" mass="44215">MGGARYKNCRTQIMAEKDGFVAKVVSGAIEKEKESLKALSHEIWSNPELNYEEVIAHKVLTDYLEAKGFAVDREFCNIKTAFRARFGSGSPNVCVICEYDALPTIGHACGHNLISEAGVAAGLGVKAYLETTGLTGTITVLGTPAEEGGGGKILLIERGALKGIDMSMMVHPAPFEIIMPNHLSCAQLTVEFTGKAAHAAAFPWEGVNALDAAVLAYTNISLLRQQMKPSWRVHAVFTNGGTKPNIIPEKASLHYYVRAPTSSELETLRAKVVSCFEAAATATGCTMKTEPVGKIYKNVVCNPILGKMYERNYRQLGVTDYEYSGDLTASTDFGNFSQEVPGLHPRYCVGGGKVATHSPPFAGVANTLESHAKTLLVATTLGMTCVDVLKGGEKLLSEIKEEFDKQMAALK</sequence>
<dbReference type="OrthoDB" id="6119954at2759"/>
<dbReference type="PANTHER" id="PTHR30575:SF0">
    <property type="entry name" value="XAA-ARG DIPEPTIDASE"/>
    <property type="match status" value="1"/>
</dbReference>
<evidence type="ECO:0000313" key="3">
    <source>
        <dbReference type="EnsemblMetazoa" id="Aqu2.1.36530_001"/>
    </source>
</evidence>
<dbReference type="PIRSF" id="PIRSF037226">
    <property type="entry name" value="Amidohydrolase_ACY1L2_prd"/>
    <property type="match status" value="1"/>
</dbReference>
<reference evidence="4" key="1">
    <citation type="journal article" date="2010" name="Nature">
        <title>The Amphimedon queenslandica genome and the evolution of animal complexity.</title>
        <authorList>
            <person name="Srivastava M."/>
            <person name="Simakov O."/>
            <person name="Chapman J."/>
            <person name="Fahey B."/>
            <person name="Gauthier M.E."/>
            <person name="Mitros T."/>
            <person name="Richards G.S."/>
            <person name="Conaco C."/>
            <person name="Dacre M."/>
            <person name="Hellsten U."/>
            <person name="Larroux C."/>
            <person name="Putnam N.H."/>
            <person name="Stanke M."/>
            <person name="Adamska M."/>
            <person name="Darling A."/>
            <person name="Degnan S.M."/>
            <person name="Oakley T.H."/>
            <person name="Plachetzki D.C."/>
            <person name="Zhai Y."/>
            <person name="Adamski M."/>
            <person name="Calcino A."/>
            <person name="Cummins S.F."/>
            <person name="Goodstein D.M."/>
            <person name="Harris C."/>
            <person name="Jackson D.J."/>
            <person name="Leys S.P."/>
            <person name="Shu S."/>
            <person name="Woodcroft B.J."/>
            <person name="Vervoort M."/>
            <person name="Kosik K.S."/>
            <person name="Manning G."/>
            <person name="Degnan B.M."/>
            <person name="Rokhsar D.S."/>
        </authorList>
    </citation>
    <scope>NUCLEOTIDE SEQUENCE [LARGE SCALE GENOMIC DNA]</scope>
</reference>
<dbReference type="KEGG" id="aqu:100634142"/>
<dbReference type="Gene3D" id="3.40.630.10">
    <property type="entry name" value="Zn peptidases"/>
    <property type="match status" value="1"/>
</dbReference>
<name>A0A1X7V8A3_AMPQE</name>
<dbReference type="EnsemblMetazoa" id="XM_003385174.2">
    <property type="protein sequence ID" value="XP_003385222.2"/>
    <property type="gene ID" value="LOC100634142"/>
</dbReference>